<dbReference type="AlphaFoldDB" id="A0A9D2DVE2"/>
<organism evidence="1 2">
    <name type="scientific">Candidatus Blautia faecigallinarum</name>
    <dbReference type="NCBI Taxonomy" id="2838488"/>
    <lineage>
        <taxon>Bacteria</taxon>
        <taxon>Bacillati</taxon>
        <taxon>Bacillota</taxon>
        <taxon>Clostridia</taxon>
        <taxon>Lachnospirales</taxon>
        <taxon>Lachnospiraceae</taxon>
        <taxon>Blautia</taxon>
    </lineage>
</organism>
<name>A0A9D2DVE2_9FIRM</name>
<reference evidence="1" key="2">
    <citation type="submission" date="2021-04" db="EMBL/GenBank/DDBJ databases">
        <authorList>
            <person name="Gilroy R."/>
        </authorList>
    </citation>
    <scope>NUCLEOTIDE SEQUENCE</scope>
    <source>
        <strain evidence="1">14324</strain>
    </source>
</reference>
<reference evidence="1" key="1">
    <citation type="journal article" date="2021" name="PeerJ">
        <title>Extensive microbial diversity within the chicken gut microbiome revealed by metagenomics and culture.</title>
        <authorList>
            <person name="Gilroy R."/>
            <person name="Ravi A."/>
            <person name="Getino M."/>
            <person name="Pursley I."/>
            <person name="Horton D.L."/>
            <person name="Alikhan N.F."/>
            <person name="Baker D."/>
            <person name="Gharbi K."/>
            <person name="Hall N."/>
            <person name="Watson M."/>
            <person name="Adriaenssens E.M."/>
            <person name="Foster-Nyarko E."/>
            <person name="Jarju S."/>
            <person name="Secka A."/>
            <person name="Antonio M."/>
            <person name="Oren A."/>
            <person name="Chaudhuri R.R."/>
            <person name="La Ragione R."/>
            <person name="Hildebrand F."/>
            <person name="Pallen M.J."/>
        </authorList>
    </citation>
    <scope>NUCLEOTIDE SEQUENCE</scope>
    <source>
        <strain evidence="1">14324</strain>
    </source>
</reference>
<evidence type="ECO:0000313" key="1">
    <source>
        <dbReference type="EMBL" id="HIZ23674.1"/>
    </source>
</evidence>
<dbReference type="Proteomes" id="UP000824041">
    <property type="component" value="Unassembled WGS sequence"/>
</dbReference>
<sequence>MRHRSDAEIWQNLRDAGCSETMIQEFFSCSQKDEKDKQVTMLEAHRKKLLEDVHDKEKKISCLDYLMFQMNRE</sequence>
<accession>A0A9D2DVE2</accession>
<comment type="caution">
    <text evidence="1">The sequence shown here is derived from an EMBL/GenBank/DDBJ whole genome shotgun (WGS) entry which is preliminary data.</text>
</comment>
<proteinExistence type="predicted"/>
<gene>
    <name evidence="1" type="ORF">IAA21_12945</name>
</gene>
<evidence type="ECO:0000313" key="2">
    <source>
        <dbReference type="Proteomes" id="UP000824041"/>
    </source>
</evidence>
<protein>
    <submittedName>
        <fullName evidence="1">Uncharacterized protein</fullName>
    </submittedName>
</protein>
<dbReference type="EMBL" id="DXBU01000174">
    <property type="protein sequence ID" value="HIZ23674.1"/>
    <property type="molecule type" value="Genomic_DNA"/>
</dbReference>